<evidence type="ECO:0000256" key="1">
    <source>
        <dbReference type="ARBA" id="ARBA00004442"/>
    </source>
</evidence>
<sequence>MKKIKNISLILLVLSASLQACNDDFVSTKPLSEVPQEIVWSDAGLSEAFVTEIYNGFGVGGFYEQEMASMTDEALFTHPNRGINTVTESRSNPADQGYIMDTYEYGRMYTRIRATNIAISNLSAPKFDKAKADKLLGEAYFLRGYYYQQLLRFYGGIPIDNKIYTLNDKDYMVPRNSYEECVNAIVKDLDSAALLLKGSSSTKGRANETAVLALKSRVLLYAASDLHDAGKAKAKSTLLAGYKNPEYLMYTSGNQVERWTKAKAAAKAVLDHTEFAYKLDLTQPASPNEGTANYMAVSLGGGSKTVDFTAGKDIILGRFFIDEKDERGGWVGRDNGPNGYHNWAGNTPIQLLVDDYETIDGQKFSWSNPTMAASPYQNRDPRLKATILYDGADWKPRTADVAERDKANQIQTGQYEIMNAKGQKVIQFGLDTRKSPIEDWNGSRTGYYIRKFTDPDPTMQDQNTRQRIPWPMFRYTEAILNYVEACLELGEENEAKTWLNKIRFRAGMPAIPTAETGAALKARYRNERRIELAYEEHRFFDARRWMIAAETIGRKANIINITGTLKAGKNVTLYQYNPDNYTYTYTVSNIDPGIENRNWDDKMYYTSLHRDEVNRNTKLIQNPGY</sequence>
<evidence type="ECO:0000259" key="7">
    <source>
        <dbReference type="Pfam" id="PF14322"/>
    </source>
</evidence>
<dbReference type="InterPro" id="IPR011990">
    <property type="entry name" value="TPR-like_helical_dom_sf"/>
</dbReference>
<proteinExistence type="inferred from homology"/>
<dbReference type="RefSeq" id="WP_112374115.1">
    <property type="nucleotide sequence ID" value="NZ_CP068089.1"/>
</dbReference>
<gene>
    <name evidence="8" type="ORF">NCTC11343_01274</name>
</gene>
<keyword evidence="4" id="KW-0472">Membrane</keyword>
<keyword evidence="5" id="KW-0998">Cell outer membrane</keyword>
<dbReference type="Pfam" id="PF07980">
    <property type="entry name" value="SusD_RagB"/>
    <property type="match status" value="1"/>
</dbReference>
<dbReference type="Gene3D" id="1.25.40.390">
    <property type="match status" value="1"/>
</dbReference>
<dbReference type="InterPro" id="IPR033985">
    <property type="entry name" value="SusD-like_N"/>
</dbReference>
<feature type="domain" description="RagB/SusD" evidence="6">
    <location>
        <begin position="329"/>
        <end position="625"/>
    </location>
</feature>
<evidence type="ECO:0000256" key="3">
    <source>
        <dbReference type="ARBA" id="ARBA00022729"/>
    </source>
</evidence>
<accession>A0A2X2L6B4</accession>
<evidence type="ECO:0000313" key="9">
    <source>
        <dbReference type="Proteomes" id="UP000251241"/>
    </source>
</evidence>
<organism evidence="8 9">
    <name type="scientific">Sphingobacterium multivorum</name>
    <dbReference type="NCBI Taxonomy" id="28454"/>
    <lineage>
        <taxon>Bacteria</taxon>
        <taxon>Pseudomonadati</taxon>
        <taxon>Bacteroidota</taxon>
        <taxon>Sphingobacteriia</taxon>
        <taxon>Sphingobacteriales</taxon>
        <taxon>Sphingobacteriaceae</taxon>
        <taxon>Sphingobacterium</taxon>
    </lineage>
</organism>
<dbReference type="PROSITE" id="PS51257">
    <property type="entry name" value="PROKAR_LIPOPROTEIN"/>
    <property type="match status" value="1"/>
</dbReference>
<evidence type="ECO:0000313" key="8">
    <source>
        <dbReference type="EMBL" id="SPZ84730.1"/>
    </source>
</evidence>
<dbReference type="GO" id="GO:0009279">
    <property type="term" value="C:cell outer membrane"/>
    <property type="evidence" value="ECO:0007669"/>
    <property type="project" value="UniProtKB-SubCell"/>
</dbReference>
<dbReference type="EMBL" id="UAUU01000003">
    <property type="protein sequence ID" value="SPZ84730.1"/>
    <property type="molecule type" value="Genomic_DNA"/>
</dbReference>
<dbReference type="GeneID" id="97180707"/>
<dbReference type="Proteomes" id="UP000251241">
    <property type="component" value="Unassembled WGS sequence"/>
</dbReference>
<protein>
    <submittedName>
        <fullName evidence="8">SusD family</fullName>
    </submittedName>
</protein>
<evidence type="ECO:0000256" key="4">
    <source>
        <dbReference type="ARBA" id="ARBA00023136"/>
    </source>
</evidence>
<evidence type="ECO:0000259" key="6">
    <source>
        <dbReference type="Pfam" id="PF07980"/>
    </source>
</evidence>
<dbReference type="InterPro" id="IPR012944">
    <property type="entry name" value="SusD_RagB_dom"/>
</dbReference>
<dbReference type="SUPFAM" id="SSF48452">
    <property type="entry name" value="TPR-like"/>
    <property type="match status" value="1"/>
</dbReference>
<evidence type="ECO:0000256" key="5">
    <source>
        <dbReference type="ARBA" id="ARBA00023237"/>
    </source>
</evidence>
<name>A0A2X2L6B4_SPHMU</name>
<comment type="subcellular location">
    <subcellularLocation>
        <location evidence="1">Cell outer membrane</location>
    </subcellularLocation>
</comment>
<keyword evidence="3" id="KW-0732">Signal</keyword>
<dbReference type="AlphaFoldDB" id="A0A2X2L6B4"/>
<feature type="domain" description="SusD-like N-terminal" evidence="7">
    <location>
        <begin position="48"/>
        <end position="220"/>
    </location>
</feature>
<dbReference type="Pfam" id="PF14322">
    <property type="entry name" value="SusD-like_3"/>
    <property type="match status" value="1"/>
</dbReference>
<comment type="similarity">
    <text evidence="2">Belongs to the SusD family.</text>
</comment>
<evidence type="ECO:0000256" key="2">
    <source>
        <dbReference type="ARBA" id="ARBA00006275"/>
    </source>
</evidence>
<reference evidence="8 9" key="1">
    <citation type="submission" date="2018-06" db="EMBL/GenBank/DDBJ databases">
        <authorList>
            <consortium name="Pathogen Informatics"/>
            <person name="Doyle S."/>
        </authorList>
    </citation>
    <scope>NUCLEOTIDE SEQUENCE [LARGE SCALE GENOMIC DNA]</scope>
    <source>
        <strain evidence="8 9">NCTC11343</strain>
    </source>
</reference>